<sequence>MNPLPVIQIVLPVFLVIALGYFYGRRHPTDIDTANRLNMDVFTPALIFSALSAQGFQIADYSTLALAGILVVLGSGLVVLPFVRLLKVHWKTFVPPMMFTNSGNMGIPILLLAFGEAALPAAIVLFLVENTLHFSVGIYMLNHKLSLWQLLRIPIIAASIAGIAVSLSGLVVPQVLAVPIEMVGQIAIPLMLFTLGVRMVDADFSDWRLGLWGAFLAPASGLVMAALITPFLDLTQQQVAYLFVFAALPPAVLNYMVAEKYGQEPKRVASIVFMGNLFAIVSLSLVLGWLL</sequence>
<dbReference type="AlphaFoldDB" id="A0A1V3NMG1"/>
<evidence type="ECO:0000313" key="9">
    <source>
        <dbReference type="Proteomes" id="UP000189462"/>
    </source>
</evidence>
<evidence type="ECO:0000256" key="7">
    <source>
        <dbReference type="SAM" id="Phobius"/>
    </source>
</evidence>
<dbReference type="GO" id="GO:0055085">
    <property type="term" value="P:transmembrane transport"/>
    <property type="evidence" value="ECO:0007669"/>
    <property type="project" value="InterPro"/>
</dbReference>
<keyword evidence="3" id="KW-1003">Cell membrane</keyword>
<protein>
    <submittedName>
        <fullName evidence="8">Transporter</fullName>
    </submittedName>
</protein>
<feature type="transmembrane region" description="Helical" evidence="7">
    <location>
        <begin position="64"/>
        <end position="86"/>
    </location>
</feature>
<feature type="transmembrane region" description="Helical" evidence="7">
    <location>
        <begin position="6"/>
        <end position="24"/>
    </location>
</feature>
<evidence type="ECO:0000256" key="6">
    <source>
        <dbReference type="ARBA" id="ARBA00023136"/>
    </source>
</evidence>
<evidence type="ECO:0000256" key="1">
    <source>
        <dbReference type="ARBA" id="ARBA00004141"/>
    </source>
</evidence>
<dbReference type="RefSeq" id="WP_077278192.1">
    <property type="nucleotide sequence ID" value="NZ_MVBK01000033.1"/>
</dbReference>
<feature type="transmembrane region" description="Helical" evidence="7">
    <location>
        <begin position="209"/>
        <end position="232"/>
    </location>
</feature>
<feature type="transmembrane region" description="Helical" evidence="7">
    <location>
        <begin position="36"/>
        <end position="58"/>
    </location>
</feature>
<accession>A0A1V3NMG1</accession>
<proteinExistence type="predicted"/>
<keyword evidence="5 7" id="KW-1133">Transmembrane helix</keyword>
<evidence type="ECO:0000256" key="3">
    <source>
        <dbReference type="ARBA" id="ARBA00022475"/>
    </source>
</evidence>
<feature type="transmembrane region" description="Helical" evidence="7">
    <location>
        <begin position="238"/>
        <end position="257"/>
    </location>
</feature>
<comment type="subcellular location">
    <subcellularLocation>
        <location evidence="1">Membrane</location>
        <topology evidence="1">Multi-pass membrane protein</topology>
    </subcellularLocation>
</comment>
<keyword evidence="4 7" id="KW-0812">Transmembrane</keyword>
<dbReference type="EMBL" id="MVBK01000033">
    <property type="protein sequence ID" value="OOG25956.1"/>
    <property type="molecule type" value="Genomic_DNA"/>
</dbReference>
<dbReference type="PANTHER" id="PTHR36838:SF1">
    <property type="entry name" value="SLR1864 PROTEIN"/>
    <property type="match status" value="1"/>
</dbReference>
<organism evidence="8 9">
    <name type="scientific">Thioalkalivibrio denitrificans</name>
    <dbReference type="NCBI Taxonomy" id="108003"/>
    <lineage>
        <taxon>Bacteria</taxon>
        <taxon>Pseudomonadati</taxon>
        <taxon>Pseudomonadota</taxon>
        <taxon>Gammaproteobacteria</taxon>
        <taxon>Chromatiales</taxon>
        <taxon>Ectothiorhodospiraceae</taxon>
        <taxon>Thioalkalivibrio</taxon>
    </lineage>
</organism>
<gene>
    <name evidence="8" type="ORF">B1C78_05785</name>
</gene>
<dbReference type="Proteomes" id="UP000189462">
    <property type="component" value="Unassembled WGS sequence"/>
</dbReference>
<feature type="transmembrane region" description="Helical" evidence="7">
    <location>
        <begin position="153"/>
        <end position="172"/>
    </location>
</feature>
<dbReference type="GO" id="GO:0016020">
    <property type="term" value="C:membrane"/>
    <property type="evidence" value="ECO:0007669"/>
    <property type="project" value="UniProtKB-SubCell"/>
</dbReference>
<keyword evidence="2" id="KW-0813">Transport</keyword>
<dbReference type="OrthoDB" id="3238001at2"/>
<dbReference type="Pfam" id="PF03547">
    <property type="entry name" value="Mem_trans"/>
    <property type="match status" value="2"/>
</dbReference>
<evidence type="ECO:0000256" key="4">
    <source>
        <dbReference type="ARBA" id="ARBA00022692"/>
    </source>
</evidence>
<comment type="caution">
    <text evidence="8">The sequence shown here is derived from an EMBL/GenBank/DDBJ whole genome shotgun (WGS) entry which is preliminary data.</text>
</comment>
<dbReference type="InterPro" id="IPR004776">
    <property type="entry name" value="Mem_transp_PIN-like"/>
</dbReference>
<evidence type="ECO:0000256" key="5">
    <source>
        <dbReference type="ARBA" id="ARBA00022989"/>
    </source>
</evidence>
<feature type="transmembrane region" description="Helical" evidence="7">
    <location>
        <begin position="269"/>
        <end position="290"/>
    </location>
</feature>
<evidence type="ECO:0000256" key="2">
    <source>
        <dbReference type="ARBA" id="ARBA00022448"/>
    </source>
</evidence>
<evidence type="ECO:0000313" key="8">
    <source>
        <dbReference type="EMBL" id="OOG25956.1"/>
    </source>
</evidence>
<keyword evidence="9" id="KW-1185">Reference proteome</keyword>
<reference evidence="8 9" key="1">
    <citation type="submission" date="2017-02" db="EMBL/GenBank/DDBJ databases">
        <title>Genomic diversity within the haloalkaliphilic genus Thioalkalivibrio.</title>
        <authorList>
            <person name="Ahn A.-C."/>
            <person name="Meier-Kolthoff J."/>
            <person name="Overmars L."/>
            <person name="Richter M."/>
            <person name="Woyke T."/>
            <person name="Sorokin D.Y."/>
            <person name="Muyzer G."/>
        </authorList>
    </citation>
    <scope>NUCLEOTIDE SEQUENCE [LARGE SCALE GENOMIC DNA]</scope>
    <source>
        <strain evidence="8 9">ALJD</strain>
    </source>
</reference>
<keyword evidence="6 7" id="KW-0472">Membrane</keyword>
<dbReference type="STRING" id="108003.B1C78_05785"/>
<feature type="transmembrane region" description="Helical" evidence="7">
    <location>
        <begin position="178"/>
        <end position="197"/>
    </location>
</feature>
<dbReference type="PANTHER" id="PTHR36838">
    <property type="entry name" value="AUXIN EFFLUX CARRIER FAMILY PROTEIN"/>
    <property type="match status" value="1"/>
</dbReference>
<name>A0A1V3NMG1_9GAMM</name>